<dbReference type="PANTHER" id="PTHR11538:SF40">
    <property type="entry name" value="PHENYLALANINE--TRNA LIGASE ALPHA SUBUNIT"/>
    <property type="match status" value="1"/>
</dbReference>
<dbReference type="SUPFAM" id="SSF55681">
    <property type="entry name" value="Class II aaRS and biotin synthetases"/>
    <property type="match status" value="1"/>
</dbReference>
<dbReference type="Pfam" id="PF18553">
    <property type="entry name" value="PheRS_DBD3"/>
    <property type="match status" value="1"/>
</dbReference>
<accession>A0A5B8MX00</accession>
<keyword evidence="8" id="KW-0547">Nucleotide-binding</keyword>
<keyword evidence="6 16" id="KW-0436">Ligase</keyword>
<feature type="region of interest" description="Disordered" evidence="14">
    <location>
        <begin position="130"/>
        <end position="156"/>
    </location>
</feature>
<keyword evidence="5" id="KW-0963">Cytoplasm</keyword>
<dbReference type="EMBL" id="CP031049">
    <property type="protein sequence ID" value="QDZ25109.1"/>
    <property type="molecule type" value="Genomic_DNA"/>
</dbReference>
<evidence type="ECO:0000256" key="4">
    <source>
        <dbReference type="ARBA" id="ARBA00012814"/>
    </source>
</evidence>
<dbReference type="Gene3D" id="1.10.10.2320">
    <property type="match status" value="1"/>
</dbReference>
<dbReference type="NCBIfam" id="TIGR00468">
    <property type="entry name" value="pheS"/>
    <property type="match status" value="1"/>
</dbReference>
<gene>
    <name evidence="16" type="ORF">A3770_16p76270</name>
</gene>
<dbReference type="PROSITE" id="PS50862">
    <property type="entry name" value="AA_TRNA_LIGASE_II"/>
    <property type="match status" value="1"/>
</dbReference>
<keyword evidence="11" id="KW-0648">Protein biosynthesis</keyword>
<keyword evidence="9" id="KW-0067">ATP-binding</keyword>
<dbReference type="AlphaFoldDB" id="A0A5B8MX00"/>
<evidence type="ECO:0000259" key="15">
    <source>
        <dbReference type="PROSITE" id="PS50862"/>
    </source>
</evidence>
<evidence type="ECO:0000313" key="17">
    <source>
        <dbReference type="Proteomes" id="UP000316726"/>
    </source>
</evidence>
<dbReference type="Pfam" id="PF01409">
    <property type="entry name" value="tRNA-synt_2d"/>
    <property type="match status" value="1"/>
</dbReference>
<dbReference type="Gene3D" id="1.10.10.2330">
    <property type="match status" value="1"/>
</dbReference>
<name>A0A5B8MX00_9CHLO</name>
<dbReference type="InterPro" id="IPR004529">
    <property type="entry name" value="Phe-tRNA-synth_IIc_asu"/>
</dbReference>
<dbReference type="Gene3D" id="3.30.930.10">
    <property type="entry name" value="Bira Bifunctional Protein, Domain 2"/>
    <property type="match status" value="1"/>
</dbReference>
<evidence type="ECO:0000256" key="2">
    <source>
        <dbReference type="ARBA" id="ARBA00004496"/>
    </source>
</evidence>
<keyword evidence="10" id="KW-0460">Magnesium</keyword>
<evidence type="ECO:0000313" key="16">
    <source>
        <dbReference type="EMBL" id="QDZ25109.1"/>
    </source>
</evidence>
<dbReference type="OrthoDB" id="238316at2759"/>
<dbReference type="GO" id="GO:0005524">
    <property type="term" value="F:ATP binding"/>
    <property type="evidence" value="ECO:0007669"/>
    <property type="project" value="UniProtKB-KW"/>
</dbReference>
<evidence type="ECO:0000256" key="1">
    <source>
        <dbReference type="ARBA" id="ARBA00001946"/>
    </source>
</evidence>
<protein>
    <recommendedName>
        <fullName evidence="4">phenylalanine--tRNA ligase</fullName>
        <ecNumber evidence="4">6.1.1.20</ecNumber>
    </recommendedName>
    <alternativeName>
        <fullName evidence="13">Phenylalanyl-tRNA synthetase alpha subunit</fullName>
    </alternativeName>
</protein>
<keyword evidence="12" id="KW-0030">Aminoacyl-tRNA synthetase</keyword>
<feature type="compositionally biased region" description="Basic and acidic residues" evidence="14">
    <location>
        <begin position="131"/>
        <end position="141"/>
    </location>
</feature>
<dbReference type="InterPro" id="IPR040725">
    <property type="entry name" value="PheRS_DBD3"/>
</dbReference>
<dbReference type="PANTHER" id="PTHR11538">
    <property type="entry name" value="PHENYLALANYL-TRNA SYNTHETASE"/>
    <property type="match status" value="1"/>
</dbReference>
<organism evidence="16 17">
    <name type="scientific">Chloropicon primus</name>
    <dbReference type="NCBI Taxonomy" id="1764295"/>
    <lineage>
        <taxon>Eukaryota</taxon>
        <taxon>Viridiplantae</taxon>
        <taxon>Chlorophyta</taxon>
        <taxon>Chloropicophyceae</taxon>
        <taxon>Chloropicales</taxon>
        <taxon>Chloropicaceae</taxon>
        <taxon>Chloropicon</taxon>
    </lineage>
</organism>
<dbReference type="InterPro" id="IPR045864">
    <property type="entry name" value="aa-tRNA-synth_II/BPL/LPL"/>
</dbReference>
<evidence type="ECO:0000256" key="6">
    <source>
        <dbReference type="ARBA" id="ARBA00022598"/>
    </source>
</evidence>
<feature type="domain" description="Aminoacyl-transfer RNA synthetases class-II family profile" evidence="15">
    <location>
        <begin position="263"/>
        <end position="531"/>
    </location>
</feature>
<dbReference type="FunFam" id="3.30.930.10:FF:000178">
    <property type="entry name" value="Phenylalanyl-tRNA synthetase subunit alpha"/>
    <property type="match status" value="1"/>
</dbReference>
<evidence type="ECO:0000256" key="11">
    <source>
        <dbReference type="ARBA" id="ARBA00022917"/>
    </source>
</evidence>
<dbReference type="Proteomes" id="UP000316726">
    <property type="component" value="Chromosome 16"/>
</dbReference>
<evidence type="ECO:0000256" key="5">
    <source>
        <dbReference type="ARBA" id="ARBA00022490"/>
    </source>
</evidence>
<comment type="subcellular location">
    <subcellularLocation>
        <location evidence="2">Cytoplasm</location>
    </subcellularLocation>
</comment>
<dbReference type="NCBIfam" id="NF003210">
    <property type="entry name" value="PRK04172.1"/>
    <property type="match status" value="1"/>
</dbReference>
<dbReference type="STRING" id="1764295.A0A5B8MX00"/>
<evidence type="ECO:0000256" key="8">
    <source>
        <dbReference type="ARBA" id="ARBA00022741"/>
    </source>
</evidence>
<evidence type="ECO:0000256" key="10">
    <source>
        <dbReference type="ARBA" id="ARBA00022842"/>
    </source>
</evidence>
<comment type="similarity">
    <text evidence="3">Belongs to the class-II aminoacyl-tRNA synthetase family. Phe-tRNA synthetase alpha subunit type 2 subfamily.</text>
</comment>
<dbReference type="GO" id="GO:0006432">
    <property type="term" value="P:phenylalanyl-tRNA aminoacylation"/>
    <property type="evidence" value="ECO:0007669"/>
    <property type="project" value="InterPro"/>
</dbReference>
<reference evidence="16 17" key="1">
    <citation type="submission" date="2018-07" db="EMBL/GenBank/DDBJ databases">
        <title>The complete nuclear genome of the prasinophyte Chloropicon primus (CCMP1205).</title>
        <authorList>
            <person name="Pombert J.-F."/>
            <person name="Otis C."/>
            <person name="Turmel M."/>
            <person name="Lemieux C."/>
        </authorList>
    </citation>
    <scope>NUCLEOTIDE SEQUENCE [LARGE SCALE GENOMIC DNA]</scope>
    <source>
        <strain evidence="16 17">CCMP1205</strain>
    </source>
</reference>
<dbReference type="EC" id="6.1.1.20" evidence="4"/>
<sequence length="538" mass="60440">MTQQQMMMMEAVERTLLKAVSEGCVENSLEFASKNAAGGFDHKDLCSAIRSLSASGLVVAKEHATQVTVLTEEALGYVSQGSSPEAQVFAAVREAMPSGLTMSQLKDKVGGQVAGVGFKQAMQAKWVSVLKQDKPKPKQGEEEGGGAAAAKKKEPKAEPTILASCESVEDKCLVLLQSVAKGEEVGPKDAQNLKKRKLIAVEKTNFFEVAKGPKFALERKKEATDLTRDLLTNDKYTSVAFKRYNFRAMAPELSGGHLHPLLKVRSQFRKIFIRMGFEEMPTNRFVESSFWNFDALFQPQQHPARDAHDTFFLTKPMFSDSAKWPADYLERVRKVHEEGGYGSLGYGYNWKLEEAQKNILRTHTTAVSSRMLYQVAKKMEREGKFTPCRYFSVDRVFRNESVDRTHLAEFHQCEGLVADKDLNLAHLLGTIKEFFSKIGMRDVKFKPAYNPYTEPSMEIFAFHPGLGEWLEVGNSGIFRPEMLRPMGLPEDVKVIAWGLSLERPTMTLYGVDNIRELFGHKVDLDMIKRNPLCRIGLD</sequence>
<dbReference type="GO" id="GO:0000049">
    <property type="term" value="F:tRNA binding"/>
    <property type="evidence" value="ECO:0007669"/>
    <property type="project" value="InterPro"/>
</dbReference>
<proteinExistence type="inferred from homology"/>
<dbReference type="GO" id="GO:0046872">
    <property type="term" value="F:metal ion binding"/>
    <property type="evidence" value="ECO:0007669"/>
    <property type="project" value="UniProtKB-KW"/>
</dbReference>
<dbReference type="GO" id="GO:0004826">
    <property type="term" value="F:phenylalanine-tRNA ligase activity"/>
    <property type="evidence" value="ECO:0007669"/>
    <property type="project" value="UniProtKB-EC"/>
</dbReference>
<keyword evidence="17" id="KW-1185">Reference proteome</keyword>
<dbReference type="CDD" id="cd00496">
    <property type="entry name" value="PheRS_alpha_core"/>
    <property type="match status" value="1"/>
</dbReference>
<evidence type="ECO:0000256" key="3">
    <source>
        <dbReference type="ARBA" id="ARBA00006703"/>
    </source>
</evidence>
<keyword evidence="7" id="KW-0479">Metal-binding</keyword>
<dbReference type="InterPro" id="IPR002319">
    <property type="entry name" value="Phenylalanyl-tRNA_Synthase"/>
</dbReference>
<dbReference type="Gene3D" id="3.30.1370.240">
    <property type="match status" value="1"/>
</dbReference>
<evidence type="ECO:0000256" key="13">
    <source>
        <dbReference type="ARBA" id="ARBA00030612"/>
    </source>
</evidence>
<evidence type="ECO:0000256" key="14">
    <source>
        <dbReference type="SAM" id="MobiDB-lite"/>
    </source>
</evidence>
<evidence type="ECO:0000256" key="7">
    <source>
        <dbReference type="ARBA" id="ARBA00022723"/>
    </source>
</evidence>
<evidence type="ECO:0000256" key="9">
    <source>
        <dbReference type="ARBA" id="ARBA00022840"/>
    </source>
</evidence>
<dbReference type="GO" id="GO:0005829">
    <property type="term" value="C:cytosol"/>
    <property type="evidence" value="ECO:0007669"/>
    <property type="project" value="TreeGrafter"/>
</dbReference>
<dbReference type="GO" id="GO:0009328">
    <property type="term" value="C:phenylalanine-tRNA ligase complex"/>
    <property type="evidence" value="ECO:0007669"/>
    <property type="project" value="TreeGrafter"/>
</dbReference>
<comment type="cofactor">
    <cofactor evidence="1">
        <name>Mg(2+)</name>
        <dbReference type="ChEBI" id="CHEBI:18420"/>
    </cofactor>
</comment>
<evidence type="ECO:0000256" key="12">
    <source>
        <dbReference type="ARBA" id="ARBA00023146"/>
    </source>
</evidence>
<dbReference type="InterPro" id="IPR006195">
    <property type="entry name" value="aa-tRNA-synth_II"/>
</dbReference>